<organism evidence="2">
    <name type="scientific">Oryza brachyantha</name>
    <name type="common">malo sina</name>
    <dbReference type="NCBI Taxonomy" id="4533"/>
    <lineage>
        <taxon>Eukaryota</taxon>
        <taxon>Viridiplantae</taxon>
        <taxon>Streptophyta</taxon>
        <taxon>Embryophyta</taxon>
        <taxon>Tracheophyta</taxon>
        <taxon>Spermatophyta</taxon>
        <taxon>Magnoliopsida</taxon>
        <taxon>Liliopsida</taxon>
        <taxon>Poales</taxon>
        <taxon>Poaceae</taxon>
        <taxon>BOP clade</taxon>
        <taxon>Oryzoideae</taxon>
        <taxon>Oryzeae</taxon>
        <taxon>Oryzinae</taxon>
        <taxon>Oryza</taxon>
    </lineage>
</organism>
<evidence type="ECO:0000313" key="2">
    <source>
        <dbReference type="EnsemblPlants" id="OB01G19720.1"/>
    </source>
</evidence>
<dbReference type="AlphaFoldDB" id="J3KYB6"/>
<dbReference type="OMA" id="CLEWPRV"/>
<dbReference type="HOGENOM" id="CLU_2658570_0_0_1"/>
<accession>J3KYB6</accession>
<name>J3KYB6_ORYBR</name>
<feature type="chain" id="PRO_5003772889" evidence="1">
    <location>
        <begin position="18"/>
        <end position="82"/>
    </location>
</feature>
<reference evidence="2" key="1">
    <citation type="journal article" date="2013" name="Nat. Commun.">
        <title>Whole-genome sequencing of Oryza brachyantha reveals mechanisms underlying Oryza genome evolution.</title>
        <authorList>
            <person name="Chen J."/>
            <person name="Huang Q."/>
            <person name="Gao D."/>
            <person name="Wang J."/>
            <person name="Lang Y."/>
            <person name="Liu T."/>
            <person name="Li B."/>
            <person name="Bai Z."/>
            <person name="Luis Goicoechea J."/>
            <person name="Liang C."/>
            <person name="Chen C."/>
            <person name="Zhang W."/>
            <person name="Sun S."/>
            <person name="Liao Y."/>
            <person name="Zhang X."/>
            <person name="Yang L."/>
            <person name="Song C."/>
            <person name="Wang M."/>
            <person name="Shi J."/>
            <person name="Liu G."/>
            <person name="Liu J."/>
            <person name="Zhou H."/>
            <person name="Zhou W."/>
            <person name="Yu Q."/>
            <person name="An N."/>
            <person name="Chen Y."/>
            <person name="Cai Q."/>
            <person name="Wang B."/>
            <person name="Liu B."/>
            <person name="Min J."/>
            <person name="Huang Y."/>
            <person name="Wu H."/>
            <person name="Li Z."/>
            <person name="Zhang Y."/>
            <person name="Yin Y."/>
            <person name="Song W."/>
            <person name="Jiang J."/>
            <person name="Jackson S.A."/>
            <person name="Wing R.A."/>
            <person name="Wang J."/>
            <person name="Chen M."/>
        </authorList>
    </citation>
    <scope>NUCLEOTIDE SEQUENCE [LARGE SCALE GENOMIC DNA]</scope>
    <source>
        <strain evidence="2">cv. IRGC 101232</strain>
    </source>
</reference>
<dbReference type="EnsemblPlants" id="OB01G19720.1">
    <property type="protein sequence ID" value="OB01G19720.1"/>
    <property type="gene ID" value="OB01G19720"/>
</dbReference>
<sequence length="82" mass="9501">MASLLLLLQAIVSGVDVEEKLIHGERQVSEELERQPERFCPELPAMHQRCGFSNHDVEEEQWLVSCLRWPGVDRQAAWMQTI</sequence>
<keyword evidence="1" id="KW-0732">Signal</keyword>
<evidence type="ECO:0000313" key="3">
    <source>
        <dbReference type="Proteomes" id="UP000006038"/>
    </source>
</evidence>
<protein>
    <submittedName>
        <fullName evidence="2">Uncharacterized protein</fullName>
    </submittedName>
</protein>
<dbReference type="Proteomes" id="UP000006038">
    <property type="component" value="Chromosome 1"/>
</dbReference>
<reference evidence="2" key="2">
    <citation type="submission" date="2013-04" db="UniProtKB">
        <authorList>
            <consortium name="EnsemblPlants"/>
        </authorList>
    </citation>
    <scope>IDENTIFICATION</scope>
</reference>
<feature type="signal peptide" evidence="1">
    <location>
        <begin position="1"/>
        <end position="17"/>
    </location>
</feature>
<evidence type="ECO:0000256" key="1">
    <source>
        <dbReference type="SAM" id="SignalP"/>
    </source>
</evidence>
<keyword evidence="3" id="KW-1185">Reference proteome</keyword>
<dbReference type="Gramene" id="OB01G19720.1">
    <property type="protein sequence ID" value="OB01G19720.1"/>
    <property type="gene ID" value="OB01G19720"/>
</dbReference>
<dbReference type="eggNOG" id="ENOG502R5J0">
    <property type="taxonomic scope" value="Eukaryota"/>
</dbReference>
<proteinExistence type="predicted"/>